<keyword evidence="2" id="KW-0472">Membrane</keyword>
<comment type="caution">
    <text evidence="3">The sequence shown here is derived from an EMBL/GenBank/DDBJ whole genome shotgun (WGS) entry which is preliminary data.</text>
</comment>
<feature type="region of interest" description="Disordered" evidence="1">
    <location>
        <begin position="310"/>
        <end position="334"/>
    </location>
</feature>
<reference evidence="3" key="1">
    <citation type="submission" date="2021-03" db="EMBL/GenBank/DDBJ databases">
        <title>Revisited historic fungal species revealed as producer of novel bioactive compounds through whole genome sequencing and comparative genomics.</title>
        <authorList>
            <person name="Vignolle G.A."/>
            <person name="Hochenegger N."/>
            <person name="Mach R.L."/>
            <person name="Mach-Aigner A.R."/>
            <person name="Javad Rahimi M."/>
            <person name="Salim K.A."/>
            <person name="Chan C.M."/>
            <person name="Lim L.B.L."/>
            <person name="Cai F."/>
            <person name="Druzhinina I.S."/>
            <person name="U'Ren J.M."/>
            <person name="Derntl C."/>
        </authorList>
    </citation>
    <scope>NUCLEOTIDE SEQUENCE</scope>
    <source>
        <strain evidence="3">TUCIM 5799</strain>
    </source>
</reference>
<accession>A0A9P9WF83</accession>
<protein>
    <submittedName>
        <fullName evidence="3">Uncharacterized protein</fullName>
    </submittedName>
</protein>
<sequence>MRRPSCNINVDRIRAGSIFSTPDLSDDEDSCFDIETPPRESFDSAASKDETEETQLDIETTAPEETMQRQNWNCLRRSLPMRAPVIVGIASCLIIWALRVGSIAMISESVQGLCRLPVLSVIGAQGPVNVCNTDPTPELQFMGVLQAHFQYERIYKYVDKRSNLPEKLAGLARNIDQFSMVPQLGAKDAAESPLKRLLLLFSTDCSHAVLELSSFSKQVIETGERLLMSEKAAKGSLDSVQHQQWNWYHHLTRHHTGKGISRIYGDMISASLEHIQNIIDSANTAILRLDSLEKVVLEIQDIVGTGDSASHQGAVGLDTTSETSVPSPIHGYSKEPSSLQEVLEICKEARASAEVAKERAEKIWHDLKKLQYVPRWVRRDPRNQQRTLESSVDIWSRQLATQMDSFATMLQGIKTPDQTTVSKRAGTLDLQIRKPTAPAMTQA</sequence>
<dbReference type="EMBL" id="JAFIMR010000032">
    <property type="protein sequence ID" value="KAI1860196.1"/>
    <property type="molecule type" value="Genomic_DNA"/>
</dbReference>
<evidence type="ECO:0000313" key="3">
    <source>
        <dbReference type="EMBL" id="KAI1860196.1"/>
    </source>
</evidence>
<evidence type="ECO:0000256" key="1">
    <source>
        <dbReference type="SAM" id="MobiDB-lite"/>
    </source>
</evidence>
<keyword evidence="2" id="KW-1133">Transmembrane helix</keyword>
<dbReference type="Proteomes" id="UP000829685">
    <property type="component" value="Unassembled WGS sequence"/>
</dbReference>
<gene>
    <name evidence="3" type="ORF">JX265_010120</name>
</gene>
<feature type="region of interest" description="Disordered" evidence="1">
    <location>
        <begin position="19"/>
        <end position="55"/>
    </location>
</feature>
<evidence type="ECO:0000313" key="4">
    <source>
        <dbReference type="Proteomes" id="UP000829685"/>
    </source>
</evidence>
<feature type="transmembrane region" description="Helical" evidence="2">
    <location>
        <begin position="85"/>
        <end position="106"/>
    </location>
</feature>
<dbReference type="AlphaFoldDB" id="A0A9P9WF83"/>
<proteinExistence type="predicted"/>
<keyword evidence="2" id="KW-0812">Transmembrane</keyword>
<name>A0A9P9WF83_9PEZI</name>
<organism evidence="3 4">
    <name type="scientific">Neoarthrinium moseri</name>
    <dbReference type="NCBI Taxonomy" id="1658444"/>
    <lineage>
        <taxon>Eukaryota</taxon>
        <taxon>Fungi</taxon>
        <taxon>Dikarya</taxon>
        <taxon>Ascomycota</taxon>
        <taxon>Pezizomycotina</taxon>
        <taxon>Sordariomycetes</taxon>
        <taxon>Xylariomycetidae</taxon>
        <taxon>Amphisphaeriales</taxon>
        <taxon>Apiosporaceae</taxon>
        <taxon>Neoarthrinium</taxon>
    </lineage>
</organism>
<feature type="compositionally biased region" description="Basic and acidic residues" evidence="1">
    <location>
        <begin position="36"/>
        <end position="49"/>
    </location>
</feature>
<keyword evidence="4" id="KW-1185">Reference proteome</keyword>
<evidence type="ECO:0000256" key="2">
    <source>
        <dbReference type="SAM" id="Phobius"/>
    </source>
</evidence>